<accession>A0A813I0E2</accession>
<feature type="non-terminal residue" evidence="1">
    <location>
        <position position="1"/>
    </location>
</feature>
<evidence type="ECO:0000313" key="2">
    <source>
        <dbReference type="Proteomes" id="UP000626109"/>
    </source>
</evidence>
<sequence length="97" mass="10430">RWGMGQDCSTAACGVRAGDDGAPRHKAGEYKTAPGENGAFSAWDVRQKAGHPDAGSPLIHTYFDQDLGELRLLPVGSGAQRLEARPKYTFRSGGYYT</sequence>
<feature type="non-terminal residue" evidence="1">
    <location>
        <position position="97"/>
    </location>
</feature>
<evidence type="ECO:0000313" key="1">
    <source>
        <dbReference type="EMBL" id="CAE8643955.1"/>
    </source>
</evidence>
<protein>
    <submittedName>
        <fullName evidence="1">Uncharacterized protein</fullName>
    </submittedName>
</protein>
<organism evidence="1 2">
    <name type="scientific">Polarella glacialis</name>
    <name type="common">Dinoflagellate</name>
    <dbReference type="NCBI Taxonomy" id="89957"/>
    <lineage>
        <taxon>Eukaryota</taxon>
        <taxon>Sar</taxon>
        <taxon>Alveolata</taxon>
        <taxon>Dinophyceae</taxon>
        <taxon>Suessiales</taxon>
        <taxon>Suessiaceae</taxon>
        <taxon>Polarella</taxon>
    </lineage>
</organism>
<comment type="caution">
    <text evidence="1">The sequence shown here is derived from an EMBL/GenBank/DDBJ whole genome shotgun (WGS) entry which is preliminary data.</text>
</comment>
<proteinExistence type="predicted"/>
<dbReference type="EMBL" id="CAJNNW010002188">
    <property type="protein sequence ID" value="CAE8643955.1"/>
    <property type="molecule type" value="Genomic_DNA"/>
</dbReference>
<dbReference type="Proteomes" id="UP000626109">
    <property type="component" value="Unassembled WGS sequence"/>
</dbReference>
<gene>
    <name evidence="1" type="ORF">PGLA2088_LOCUS2628</name>
</gene>
<reference evidence="1" key="1">
    <citation type="submission" date="2021-02" db="EMBL/GenBank/DDBJ databases">
        <authorList>
            <person name="Dougan E. K."/>
            <person name="Rhodes N."/>
            <person name="Thang M."/>
            <person name="Chan C."/>
        </authorList>
    </citation>
    <scope>NUCLEOTIDE SEQUENCE</scope>
</reference>
<name>A0A813I0E2_POLGL</name>
<dbReference type="AlphaFoldDB" id="A0A813I0E2"/>